<comment type="subcellular location">
    <subcellularLocation>
        <location evidence="1">Membrane</location>
        <topology evidence="1">Multi-pass membrane protein</topology>
    </subcellularLocation>
</comment>
<dbReference type="Proteomes" id="UP000008461">
    <property type="component" value="Chromosome"/>
</dbReference>
<dbReference type="Pfam" id="PF00999">
    <property type="entry name" value="Na_H_Exchanger"/>
    <property type="match status" value="1"/>
</dbReference>
<keyword evidence="10" id="KW-1185">Reference proteome</keyword>
<dbReference type="PANTHER" id="PTHR32468">
    <property type="entry name" value="CATION/H + ANTIPORTER"/>
    <property type="match status" value="1"/>
</dbReference>
<dbReference type="OrthoDB" id="9793589at2"/>
<feature type="transmembrane region" description="Helical" evidence="7">
    <location>
        <begin position="250"/>
        <end position="271"/>
    </location>
</feature>
<evidence type="ECO:0000256" key="7">
    <source>
        <dbReference type="SAM" id="Phobius"/>
    </source>
</evidence>
<evidence type="ECO:0000256" key="4">
    <source>
        <dbReference type="ARBA" id="ARBA00022989"/>
    </source>
</evidence>
<feature type="transmembrane region" description="Helical" evidence="7">
    <location>
        <begin position="186"/>
        <end position="206"/>
    </location>
</feature>
<keyword evidence="4 7" id="KW-1133">Transmembrane helix</keyword>
<keyword evidence="3 7" id="KW-0812">Transmembrane</keyword>
<dbReference type="PANTHER" id="PTHR32468:SF0">
    <property type="entry name" value="K(+)_H(+) ANTIPORTER 1"/>
    <property type="match status" value="1"/>
</dbReference>
<accession>F4KWY5</accession>
<protein>
    <submittedName>
        <fullName evidence="9">Sodium/hydrogen exchanger</fullName>
    </submittedName>
</protein>
<sequence length="710" mass="78504">MKKIWVTYGLAIGLLVFASWWILRQGRLLENNTDPLAGLPQSDHSIWQSIIEGISHPLSIFLLQILIIIALARLLGWVVGKMGQPTVVGEIVAGILLGPSLLGWIAPDFFGFLFAPASLGNLQLISQLGLILFMFTVGMELDLRVLRTSALNVLVISQSSIIVPYFMGILLAWYLYVDYAPEGVSFLAFALFIGIAMSITAFPVLARIVQERGLSKTALGSLALAAAAVNDVLAWCILAAIIAMVKSGPVHSALMTIGLSVLFVLFMFYCVKPLLTQVANRFFSFETMNRSVIAVIFLVLLFSALISEVIGIHALFGAFLAGVIIPPNEEFRHVITNKIEDLTVTLLLPLFFVFTGLRTQIGLLNTPELWQTCGLIILFAVLGKFIGSTLPARLSGQSWHNALSIGALMNTRGLMELIVLNIGYDLGVLSPQVFAMMVLMALATTFMTGPVLNFLNWLELKRFKPVLVSDTVNKAAQKAFKLLISFGQPRAGGRLLQLAQQLQFQAETHALHLTPNADLPLAEMEIYEKEGFEPIRSLADKYHIPLHTHYKASNNVPQEIIQYANRGDFDLMLIGSSRPLFSRDDTGGMVQTFFESIDCTIGVLIDKGFAQIKKTLLIVQDDSDAFLFDLLKNFAEIGHNQLHIVSTNPLSSVPQSLVSRASIQVQVNLDMTSFRKFDLLILSRNFWEYIKLQRYELISSAPTILIIHKP</sequence>
<reference key="2">
    <citation type="submission" date="2011-04" db="EMBL/GenBank/DDBJ databases">
        <title>Complete sequence of chromosome of Haliscomenobacter hydrossis DSM 1100.</title>
        <authorList>
            <consortium name="US DOE Joint Genome Institute (JGI-PGF)"/>
            <person name="Lucas S."/>
            <person name="Han J."/>
            <person name="Lapidus A."/>
            <person name="Bruce D."/>
            <person name="Goodwin L."/>
            <person name="Pitluck S."/>
            <person name="Peters L."/>
            <person name="Kyrpides N."/>
            <person name="Mavromatis K."/>
            <person name="Ivanova N."/>
            <person name="Ovchinnikova G."/>
            <person name="Pagani I."/>
            <person name="Daligault H."/>
            <person name="Detter J.C."/>
            <person name="Han C."/>
            <person name="Land M."/>
            <person name="Hauser L."/>
            <person name="Markowitz V."/>
            <person name="Cheng J.-F."/>
            <person name="Hugenholtz P."/>
            <person name="Woyke T."/>
            <person name="Wu D."/>
            <person name="Verbarg S."/>
            <person name="Frueling A."/>
            <person name="Brambilla E."/>
            <person name="Klenk H.-P."/>
            <person name="Eisen J.A."/>
        </authorList>
    </citation>
    <scope>NUCLEOTIDE SEQUENCE</scope>
    <source>
        <strain>DSM 1100</strain>
    </source>
</reference>
<evidence type="ECO:0000256" key="3">
    <source>
        <dbReference type="ARBA" id="ARBA00022692"/>
    </source>
</evidence>
<evidence type="ECO:0000313" key="9">
    <source>
        <dbReference type="EMBL" id="AEE53585.1"/>
    </source>
</evidence>
<name>F4KWY5_HALH1</name>
<keyword evidence="5" id="KW-0406">Ion transport</keyword>
<evidence type="ECO:0000256" key="5">
    <source>
        <dbReference type="ARBA" id="ARBA00023065"/>
    </source>
</evidence>
<feature type="transmembrane region" description="Helical" evidence="7">
    <location>
        <begin position="112"/>
        <end position="138"/>
    </location>
</feature>
<feature type="transmembrane region" description="Helical" evidence="7">
    <location>
        <begin position="87"/>
        <end position="106"/>
    </location>
</feature>
<feature type="transmembrane region" description="Helical" evidence="7">
    <location>
        <begin position="369"/>
        <end position="387"/>
    </location>
</feature>
<dbReference type="InterPro" id="IPR006153">
    <property type="entry name" value="Cation/H_exchanger_TM"/>
</dbReference>
<dbReference type="HOGENOM" id="CLU_005126_10_2_10"/>
<keyword evidence="6 7" id="KW-0472">Membrane</keyword>
<evidence type="ECO:0000256" key="1">
    <source>
        <dbReference type="ARBA" id="ARBA00004141"/>
    </source>
</evidence>
<feature type="transmembrane region" description="Helical" evidence="7">
    <location>
        <begin position="339"/>
        <end position="357"/>
    </location>
</feature>
<evidence type="ECO:0000259" key="8">
    <source>
        <dbReference type="Pfam" id="PF00999"/>
    </source>
</evidence>
<evidence type="ECO:0000256" key="6">
    <source>
        <dbReference type="ARBA" id="ARBA00023136"/>
    </source>
</evidence>
<gene>
    <name evidence="9" type="ordered locus">Halhy_5762</name>
</gene>
<dbReference type="Gene3D" id="1.20.1530.20">
    <property type="match status" value="1"/>
</dbReference>
<dbReference type="GO" id="GO:0015297">
    <property type="term" value="F:antiporter activity"/>
    <property type="evidence" value="ECO:0007669"/>
    <property type="project" value="InterPro"/>
</dbReference>
<evidence type="ECO:0000313" key="10">
    <source>
        <dbReference type="Proteomes" id="UP000008461"/>
    </source>
</evidence>
<feature type="transmembrane region" description="Helical" evidence="7">
    <location>
        <begin position="292"/>
        <end position="319"/>
    </location>
</feature>
<dbReference type="AlphaFoldDB" id="F4KWY5"/>
<feature type="transmembrane region" description="Helical" evidence="7">
    <location>
        <begin position="218"/>
        <end position="244"/>
    </location>
</feature>
<feature type="transmembrane region" description="Helical" evidence="7">
    <location>
        <begin position="150"/>
        <end position="174"/>
    </location>
</feature>
<dbReference type="eggNOG" id="COG0475">
    <property type="taxonomic scope" value="Bacteria"/>
</dbReference>
<dbReference type="GO" id="GO:0016020">
    <property type="term" value="C:membrane"/>
    <property type="evidence" value="ECO:0007669"/>
    <property type="project" value="UniProtKB-SubCell"/>
</dbReference>
<feature type="transmembrane region" description="Helical" evidence="7">
    <location>
        <begin position="54"/>
        <end position="75"/>
    </location>
</feature>
<dbReference type="STRING" id="760192.Halhy_5762"/>
<dbReference type="SUPFAM" id="SSF52402">
    <property type="entry name" value="Adenine nucleotide alpha hydrolases-like"/>
    <property type="match status" value="1"/>
</dbReference>
<dbReference type="EMBL" id="CP002691">
    <property type="protein sequence ID" value="AEE53585.1"/>
    <property type="molecule type" value="Genomic_DNA"/>
</dbReference>
<feature type="domain" description="Cation/H+ exchanger transmembrane" evidence="8">
    <location>
        <begin position="70"/>
        <end position="454"/>
    </location>
</feature>
<feature type="transmembrane region" description="Helical" evidence="7">
    <location>
        <begin position="433"/>
        <end position="455"/>
    </location>
</feature>
<dbReference type="KEGG" id="hhy:Halhy_5762"/>
<reference evidence="9 10" key="1">
    <citation type="journal article" date="2011" name="Stand. Genomic Sci.">
        <title>Complete genome sequence of Haliscomenobacter hydrossis type strain (O).</title>
        <authorList>
            <consortium name="US DOE Joint Genome Institute (JGI-PGF)"/>
            <person name="Daligault H."/>
            <person name="Lapidus A."/>
            <person name="Zeytun A."/>
            <person name="Nolan M."/>
            <person name="Lucas S."/>
            <person name="Del Rio T.G."/>
            <person name="Tice H."/>
            <person name="Cheng J.F."/>
            <person name="Tapia R."/>
            <person name="Han C."/>
            <person name="Goodwin L."/>
            <person name="Pitluck S."/>
            <person name="Liolios K."/>
            <person name="Pagani I."/>
            <person name="Ivanova N."/>
            <person name="Huntemann M."/>
            <person name="Mavromatis K."/>
            <person name="Mikhailova N."/>
            <person name="Pati A."/>
            <person name="Chen A."/>
            <person name="Palaniappan K."/>
            <person name="Land M."/>
            <person name="Hauser L."/>
            <person name="Brambilla E.M."/>
            <person name="Rohde M."/>
            <person name="Verbarg S."/>
            <person name="Goker M."/>
            <person name="Bristow J."/>
            <person name="Eisen J.A."/>
            <person name="Markowitz V."/>
            <person name="Hugenholtz P."/>
            <person name="Kyrpides N.C."/>
            <person name="Klenk H.P."/>
            <person name="Woyke T."/>
        </authorList>
    </citation>
    <scope>NUCLEOTIDE SEQUENCE [LARGE SCALE GENOMIC DNA]</scope>
    <source>
        <strain evidence="10">ATCC 27775 / DSM 1100 / LMG 10767 / O</strain>
    </source>
</reference>
<proteinExistence type="predicted"/>
<dbReference type="GO" id="GO:1902600">
    <property type="term" value="P:proton transmembrane transport"/>
    <property type="evidence" value="ECO:0007669"/>
    <property type="project" value="InterPro"/>
</dbReference>
<evidence type="ECO:0000256" key="2">
    <source>
        <dbReference type="ARBA" id="ARBA00022448"/>
    </source>
</evidence>
<keyword evidence="2" id="KW-0813">Transport</keyword>
<dbReference type="RefSeq" id="WP_013768114.1">
    <property type="nucleotide sequence ID" value="NC_015510.1"/>
</dbReference>
<dbReference type="InterPro" id="IPR038770">
    <property type="entry name" value="Na+/solute_symporter_sf"/>
</dbReference>
<dbReference type="InterPro" id="IPR050794">
    <property type="entry name" value="CPA2_transporter"/>
</dbReference>
<feature type="transmembrane region" description="Helical" evidence="7">
    <location>
        <begin position="5"/>
        <end position="23"/>
    </location>
</feature>
<organism evidence="9 10">
    <name type="scientific">Haliscomenobacter hydrossis (strain ATCC 27775 / DSM 1100 / LMG 10767 / O)</name>
    <dbReference type="NCBI Taxonomy" id="760192"/>
    <lineage>
        <taxon>Bacteria</taxon>
        <taxon>Pseudomonadati</taxon>
        <taxon>Bacteroidota</taxon>
        <taxon>Saprospiria</taxon>
        <taxon>Saprospirales</taxon>
        <taxon>Haliscomenobacteraceae</taxon>
        <taxon>Haliscomenobacter</taxon>
    </lineage>
</organism>
<dbReference type="eggNOG" id="COG0589">
    <property type="taxonomic scope" value="Bacteria"/>
</dbReference>